<gene>
    <name evidence="2" type="ORF">GCM10008985_12820</name>
    <name evidence="3" type="ORF">MUK72_02460</name>
</gene>
<evidence type="ECO:0000313" key="2">
    <source>
        <dbReference type="EMBL" id="GAA0458108.1"/>
    </source>
</evidence>
<feature type="transmembrane region" description="Helical" evidence="1">
    <location>
        <begin position="7"/>
        <end position="27"/>
    </location>
</feature>
<dbReference type="Pfam" id="PF25957">
    <property type="entry name" value="DUF7994"/>
    <property type="match status" value="1"/>
</dbReference>
<reference evidence="2" key="1">
    <citation type="journal article" date="2014" name="Int. J. Syst. Evol. Microbiol.">
        <title>Complete genome sequence of Corynebacterium casei LMG S-19264T (=DSM 44701T), isolated from a smear-ripened cheese.</title>
        <authorList>
            <consortium name="US DOE Joint Genome Institute (JGI-PGF)"/>
            <person name="Walter F."/>
            <person name="Albersmeier A."/>
            <person name="Kalinowski J."/>
            <person name="Ruckert C."/>
        </authorList>
    </citation>
    <scope>NUCLEOTIDE SEQUENCE</scope>
    <source>
        <strain evidence="2">JCM 12289</strain>
    </source>
</reference>
<dbReference type="Proteomes" id="UP000830542">
    <property type="component" value="Chromosome"/>
</dbReference>
<reference evidence="3" key="2">
    <citation type="submission" date="2022-04" db="EMBL/GenBank/DDBJ databases">
        <title>Sequencing and genomic assembly of Halococcus dombrowskii.</title>
        <authorList>
            <person name="Lim S.W."/>
            <person name="MacLea K.S."/>
        </authorList>
    </citation>
    <scope>NUCLEOTIDE SEQUENCE</scope>
    <source>
        <strain evidence="3">H4</strain>
    </source>
</reference>
<protein>
    <submittedName>
        <fullName evidence="2">Uncharacterized protein</fullName>
    </submittedName>
</protein>
<dbReference type="KEGG" id="hdo:MUK72_02460"/>
<dbReference type="EMBL" id="CP095005">
    <property type="protein sequence ID" value="UOO95584.1"/>
    <property type="molecule type" value="Genomic_DNA"/>
</dbReference>
<keyword evidence="1" id="KW-0472">Membrane</keyword>
<feature type="transmembrane region" description="Helical" evidence="1">
    <location>
        <begin position="89"/>
        <end position="108"/>
    </location>
</feature>
<keyword evidence="1" id="KW-1133">Transmembrane helix</keyword>
<keyword evidence="4" id="KW-1185">Reference proteome</keyword>
<evidence type="ECO:0000313" key="4">
    <source>
        <dbReference type="Proteomes" id="UP000830542"/>
    </source>
</evidence>
<feature type="transmembrane region" description="Helical" evidence="1">
    <location>
        <begin position="64"/>
        <end position="83"/>
    </location>
</feature>
<proteinExistence type="predicted"/>
<feature type="transmembrane region" description="Helical" evidence="1">
    <location>
        <begin position="33"/>
        <end position="52"/>
    </location>
</feature>
<dbReference type="RefSeq" id="WP_244703533.1">
    <property type="nucleotide sequence ID" value="NZ_BAAADN010000022.1"/>
</dbReference>
<sequence>MRRGFRWFGYTIVAVMAGLFALSGFSLSGSTEGLVGFAGLLAVGVLFVLAGFETPLTRRFGWHRILGLGFVMMGVVNLLTVLFSWADGGLLYAVATLSLAGLFAFMGFDIARDGPHFDIDPDETI</sequence>
<dbReference type="AlphaFoldDB" id="A0AAV3SG08"/>
<reference evidence="2" key="3">
    <citation type="submission" date="2023-12" db="EMBL/GenBank/DDBJ databases">
        <authorList>
            <person name="Sun Q."/>
            <person name="Inoue M."/>
        </authorList>
    </citation>
    <scope>NUCLEOTIDE SEQUENCE</scope>
    <source>
        <strain evidence="2">JCM 12289</strain>
    </source>
</reference>
<organism evidence="2 5">
    <name type="scientific">Halococcus dombrowskii</name>
    <dbReference type="NCBI Taxonomy" id="179637"/>
    <lineage>
        <taxon>Archaea</taxon>
        <taxon>Methanobacteriati</taxon>
        <taxon>Methanobacteriota</taxon>
        <taxon>Stenosarchaea group</taxon>
        <taxon>Halobacteria</taxon>
        <taxon>Halobacteriales</taxon>
        <taxon>Halococcaceae</taxon>
        <taxon>Halococcus</taxon>
    </lineage>
</organism>
<dbReference type="GeneID" id="71760674"/>
<keyword evidence="1" id="KW-0812">Transmembrane</keyword>
<accession>A0AAV3SG08</accession>
<name>A0AAV3SG08_HALDO</name>
<evidence type="ECO:0000313" key="3">
    <source>
        <dbReference type="EMBL" id="UOO95584.1"/>
    </source>
</evidence>
<dbReference type="Proteomes" id="UP001500962">
    <property type="component" value="Unassembled WGS sequence"/>
</dbReference>
<dbReference type="EMBL" id="BAAADN010000022">
    <property type="protein sequence ID" value="GAA0458108.1"/>
    <property type="molecule type" value="Genomic_DNA"/>
</dbReference>
<dbReference type="InterPro" id="IPR058307">
    <property type="entry name" value="DUF7994"/>
</dbReference>
<evidence type="ECO:0000256" key="1">
    <source>
        <dbReference type="SAM" id="Phobius"/>
    </source>
</evidence>
<evidence type="ECO:0000313" key="5">
    <source>
        <dbReference type="Proteomes" id="UP001500962"/>
    </source>
</evidence>